<gene>
    <name evidence="1" type="ORF">SPELUC_LOCUS12069</name>
</gene>
<evidence type="ECO:0000313" key="1">
    <source>
        <dbReference type="EMBL" id="CAG8715230.1"/>
    </source>
</evidence>
<reference evidence="1" key="1">
    <citation type="submission" date="2021-06" db="EMBL/GenBank/DDBJ databases">
        <authorList>
            <person name="Kallberg Y."/>
            <person name="Tangrot J."/>
            <person name="Rosling A."/>
        </authorList>
    </citation>
    <scope>NUCLEOTIDE SEQUENCE</scope>
    <source>
        <strain evidence="1">28 12/20/2015</strain>
    </source>
</reference>
<name>A0ACA9PMD8_9GLOM</name>
<accession>A0ACA9PMD8</accession>
<proteinExistence type="predicted"/>
<feature type="non-terminal residue" evidence="1">
    <location>
        <position position="1"/>
    </location>
</feature>
<comment type="caution">
    <text evidence="1">The sequence shown here is derived from an EMBL/GenBank/DDBJ whole genome shotgun (WGS) entry which is preliminary data.</text>
</comment>
<organism evidence="1 2">
    <name type="scientific">Cetraspora pellucida</name>
    <dbReference type="NCBI Taxonomy" id="1433469"/>
    <lineage>
        <taxon>Eukaryota</taxon>
        <taxon>Fungi</taxon>
        <taxon>Fungi incertae sedis</taxon>
        <taxon>Mucoromycota</taxon>
        <taxon>Glomeromycotina</taxon>
        <taxon>Glomeromycetes</taxon>
        <taxon>Diversisporales</taxon>
        <taxon>Gigasporaceae</taxon>
        <taxon>Cetraspora</taxon>
    </lineage>
</organism>
<dbReference type="Proteomes" id="UP000789366">
    <property type="component" value="Unassembled WGS sequence"/>
</dbReference>
<sequence length="254" mass="30094">NLTEKQEKYLEKEYAKLEKITKKPREYHIKEALIRYMLHMEQDIKKPEIRKEIEKIMAKRELPDRHIAPIIPFDMVILYEVKGEEILVAKVGQRKPGEIDDVYGGYHPRPTTTRPTITQRPQARYFSRKAKVNNYHRLLSNGWNNNNNLVTRMQKIKNLVELEKFSQFLIPLLKPNVFLILQGELGVGKTTLTQLIAKNLGIREKVTSPTFNILQRYQIKNDYYLNHFDFFRLNVNDNLDIFQELTIDNLNIVE</sequence>
<keyword evidence="2" id="KW-1185">Reference proteome</keyword>
<dbReference type="EMBL" id="CAJVPW010027339">
    <property type="protein sequence ID" value="CAG8715230.1"/>
    <property type="molecule type" value="Genomic_DNA"/>
</dbReference>
<evidence type="ECO:0000313" key="2">
    <source>
        <dbReference type="Proteomes" id="UP000789366"/>
    </source>
</evidence>
<protein>
    <submittedName>
        <fullName evidence="1">8162_t:CDS:1</fullName>
    </submittedName>
</protein>